<dbReference type="GO" id="GO:0005975">
    <property type="term" value="P:carbohydrate metabolic process"/>
    <property type="evidence" value="ECO:0007669"/>
    <property type="project" value="InterPro"/>
</dbReference>
<keyword evidence="1" id="KW-1133">Transmembrane helix</keyword>
<name>A0A4R8H110_9FIRM</name>
<evidence type="ECO:0000256" key="1">
    <source>
        <dbReference type="SAM" id="Phobius"/>
    </source>
</evidence>
<keyword evidence="1" id="KW-0472">Membrane</keyword>
<accession>A0A4R8H110</accession>
<dbReference type="STRING" id="926561.GCA_000379025_01271"/>
<comment type="caution">
    <text evidence="2">The sequence shown here is derived from an EMBL/GenBank/DDBJ whole genome shotgun (WGS) entry which is preliminary data.</text>
</comment>
<sequence length="407" mass="46014">MINFNKNKVHLIFFFVCFLGISSLCTFFIKGNYLLAKDQLKEIPQELNLSAKLRLKVRNFLLYSKLNQLVEVIIDQESKQINQELENRVISFLSSEKLAQVIIDNTKRKIIEDIGYKRDKVYLNLSGKIYQLNVFQQFFIIESLLKLFADIDKVEEIQFLIDTQKLKLSPYLDILTPIKIRESDAKIAIIIDDFGNNAEGTGEILNLKQKMTCAIMPFKESSTEEAEIAKNLGFEVIIHLPMEAELDRPNWLGVKPILTSLPDEEIKARMQEAVNDLPQAIGFNNHTGDKASADKRVMKAILEVAKQNNLIAIDSRTTPKTVVREVAEELGVRVLERDVFLDHHKNYGYIRKSILKLAGKSIIKGQAIAIGHVGPHGGNVTSLALKNLLPAIEKAGIKFVTVSELID</sequence>
<organism evidence="2 3">
    <name type="scientific">Orenia marismortui</name>
    <dbReference type="NCBI Taxonomy" id="46469"/>
    <lineage>
        <taxon>Bacteria</taxon>
        <taxon>Bacillati</taxon>
        <taxon>Bacillota</taxon>
        <taxon>Clostridia</taxon>
        <taxon>Halanaerobiales</taxon>
        <taxon>Halobacteroidaceae</taxon>
        <taxon>Orenia</taxon>
    </lineage>
</organism>
<evidence type="ECO:0000313" key="3">
    <source>
        <dbReference type="Proteomes" id="UP000295832"/>
    </source>
</evidence>
<dbReference type="Gene3D" id="3.20.20.370">
    <property type="entry name" value="Glycoside hydrolase/deacetylase"/>
    <property type="match status" value="1"/>
</dbReference>
<dbReference type="PANTHER" id="PTHR30105:SF2">
    <property type="entry name" value="DIVERGENT POLYSACCHARIDE DEACETYLASE SUPERFAMILY"/>
    <property type="match status" value="1"/>
</dbReference>
<proteinExistence type="predicted"/>
<dbReference type="AlphaFoldDB" id="A0A4R8H110"/>
<dbReference type="InterPro" id="IPR011330">
    <property type="entry name" value="Glyco_hydro/deAcase_b/a-brl"/>
</dbReference>
<protein>
    <recommendedName>
        <fullName evidence="4">Divergent polysaccharide deacetylase</fullName>
    </recommendedName>
</protein>
<feature type="transmembrane region" description="Helical" evidence="1">
    <location>
        <begin position="12"/>
        <end position="35"/>
    </location>
</feature>
<dbReference type="PANTHER" id="PTHR30105">
    <property type="entry name" value="UNCHARACTERIZED YIBQ-RELATED"/>
    <property type="match status" value="1"/>
</dbReference>
<evidence type="ECO:0000313" key="2">
    <source>
        <dbReference type="EMBL" id="TDX51645.1"/>
    </source>
</evidence>
<dbReference type="SUPFAM" id="SSF88713">
    <property type="entry name" value="Glycoside hydrolase/deacetylase"/>
    <property type="match status" value="1"/>
</dbReference>
<dbReference type="CDD" id="cd10936">
    <property type="entry name" value="CE4_DAC2"/>
    <property type="match status" value="1"/>
</dbReference>
<reference evidence="2 3" key="1">
    <citation type="submission" date="2019-03" db="EMBL/GenBank/DDBJ databases">
        <title>Subsurface microbial communities from deep shales in Ohio and West Virginia, USA.</title>
        <authorList>
            <person name="Wrighton K."/>
        </authorList>
    </citation>
    <scope>NUCLEOTIDE SEQUENCE [LARGE SCALE GENOMIC DNA]</scope>
    <source>
        <strain evidence="2 3">MSL 6dP</strain>
    </source>
</reference>
<evidence type="ECO:0008006" key="4">
    <source>
        <dbReference type="Google" id="ProtNLM"/>
    </source>
</evidence>
<dbReference type="InterPro" id="IPR006837">
    <property type="entry name" value="Divergent_DAC"/>
</dbReference>
<dbReference type="EMBL" id="SOEG01000011">
    <property type="protein sequence ID" value="TDX51645.1"/>
    <property type="molecule type" value="Genomic_DNA"/>
</dbReference>
<keyword evidence="1" id="KW-0812">Transmembrane</keyword>
<gene>
    <name evidence="2" type="ORF">C7959_11141</name>
</gene>
<dbReference type="Pfam" id="PF04748">
    <property type="entry name" value="Polysacc_deac_2"/>
    <property type="match status" value="1"/>
</dbReference>
<dbReference type="Proteomes" id="UP000295832">
    <property type="component" value="Unassembled WGS sequence"/>
</dbReference>
<dbReference type="RefSeq" id="WP_134116477.1">
    <property type="nucleotide sequence ID" value="NZ_SOEG01000011.1"/>
</dbReference>
<keyword evidence="3" id="KW-1185">Reference proteome</keyword>